<gene>
    <name evidence="15" type="ORF">HOO65_120002</name>
</gene>
<evidence type="ECO:0000259" key="13">
    <source>
        <dbReference type="PROSITE" id="PS50878"/>
    </source>
</evidence>
<keyword evidence="11" id="KW-0496">Mitochondrion</keyword>
<evidence type="ECO:0000256" key="7">
    <source>
        <dbReference type="ARBA" id="ARBA00022759"/>
    </source>
</evidence>
<dbReference type="InterPro" id="IPR001584">
    <property type="entry name" value="Integrase_cat-core"/>
</dbReference>
<evidence type="ECO:0000256" key="5">
    <source>
        <dbReference type="ARBA" id="ARBA00022695"/>
    </source>
</evidence>
<keyword evidence="7" id="KW-0255">Endonuclease</keyword>
<protein>
    <recommendedName>
        <fullName evidence="3">RNA-directed DNA polymerase</fullName>
        <ecNumber evidence="3">2.7.7.49</ecNumber>
    </recommendedName>
</protein>
<evidence type="ECO:0000313" key="16">
    <source>
        <dbReference type="Proteomes" id="UP001610728"/>
    </source>
</evidence>
<dbReference type="Gene3D" id="2.40.70.10">
    <property type="entry name" value="Acid Proteases"/>
    <property type="match status" value="1"/>
</dbReference>
<dbReference type="InterPro" id="IPR041373">
    <property type="entry name" value="RT_RNaseH"/>
</dbReference>
<dbReference type="PANTHER" id="PTHR37984:SF5">
    <property type="entry name" value="PROTEIN NYNRIN-LIKE"/>
    <property type="match status" value="1"/>
</dbReference>
<dbReference type="InterPro" id="IPR043502">
    <property type="entry name" value="DNA/RNA_pol_sf"/>
</dbReference>
<dbReference type="SUPFAM" id="SSF53098">
    <property type="entry name" value="Ribonuclease H-like"/>
    <property type="match status" value="3"/>
</dbReference>
<evidence type="ECO:0000259" key="14">
    <source>
        <dbReference type="PROSITE" id="PS50994"/>
    </source>
</evidence>
<evidence type="ECO:0000256" key="1">
    <source>
        <dbReference type="ARBA" id="ARBA00004173"/>
    </source>
</evidence>
<dbReference type="Gene3D" id="2.40.50.40">
    <property type="match status" value="1"/>
</dbReference>
<dbReference type="Gene3D" id="3.10.10.10">
    <property type="entry name" value="HIV Type 1 Reverse Transcriptase, subunit A, domain 1"/>
    <property type="match status" value="1"/>
</dbReference>
<dbReference type="CDD" id="cd00303">
    <property type="entry name" value="retropepsin_like"/>
    <property type="match status" value="1"/>
</dbReference>
<keyword evidence="10" id="KW-0695">RNA-directed DNA polymerase</keyword>
<keyword evidence="6" id="KW-0540">Nuclease</keyword>
<dbReference type="InterPro" id="IPR041588">
    <property type="entry name" value="Integrase_H2C2"/>
</dbReference>
<keyword evidence="16" id="KW-1185">Reference proteome</keyword>
<dbReference type="InterPro" id="IPR000477">
    <property type="entry name" value="RT_dom"/>
</dbReference>
<keyword evidence="9" id="KW-0694">RNA-binding</keyword>
<name>A0ABR4M8C1_9PEZI</name>
<dbReference type="InterPro" id="IPR012337">
    <property type="entry name" value="RNaseH-like_sf"/>
</dbReference>
<dbReference type="InterPro" id="IPR021109">
    <property type="entry name" value="Peptidase_aspartic_dom_sf"/>
</dbReference>
<dbReference type="InterPro" id="IPR000953">
    <property type="entry name" value="Chromo/chromo_shadow_dom"/>
</dbReference>
<evidence type="ECO:0000256" key="3">
    <source>
        <dbReference type="ARBA" id="ARBA00012493"/>
    </source>
</evidence>
<evidence type="ECO:0000256" key="10">
    <source>
        <dbReference type="ARBA" id="ARBA00022918"/>
    </source>
</evidence>
<dbReference type="Gene3D" id="3.30.70.270">
    <property type="match status" value="2"/>
</dbReference>
<dbReference type="Pfam" id="PF17917">
    <property type="entry name" value="RT_RNaseH"/>
    <property type="match status" value="1"/>
</dbReference>
<dbReference type="RefSeq" id="XP_070855706.1">
    <property type="nucleotide sequence ID" value="XM_071004756.1"/>
</dbReference>
<feature type="domain" description="Integrase catalytic" evidence="14">
    <location>
        <begin position="805"/>
        <end position="964"/>
    </location>
</feature>
<dbReference type="EC" id="2.7.7.49" evidence="3"/>
<dbReference type="Gene3D" id="3.30.420.10">
    <property type="entry name" value="Ribonuclease H-like superfamily/Ribonuclease H"/>
    <property type="match status" value="3"/>
</dbReference>
<comment type="caution">
    <text evidence="15">The sequence shown here is derived from an EMBL/GenBank/DDBJ whole genome shotgun (WGS) entry which is preliminary data.</text>
</comment>
<sequence>MIDTGSASPSMITLSLVQKWKIATHKASRPIRLSPFNSKDPVTVNTVAIFTLDVSGQKENHVAWVVPELAEDLLIGYPWLKKKGALIDCEKDTVTFKSGIVAHGKLTNAPNFRSTLEQIYDVTKILHTVSQDSLHVFMASIDDINKALDRLQRDRQPADPNVWKKKVPHWIDTENVKAFDPDAQFTKKLPPRRPGHDHKIELTVPDEEAPWGPLYSMTREELVVLRQTLLALLEKGYIEESQSTAAAPILFVKKPGGGLRFCVDYRALNAVMKKNRYPLPNITETLKNVSKAKWFTKLDVVSAFHNIRIAEGDEWKTAFRTRHGLFQWKVMPFGLANAPAEFQSFLNSLLRPYLDVWLSAYVDDILIYTDGTLEDHYEKVNLALKKILEGKLTIDIDKCEFAVTKVKYLGYILEPGSVSTDPSKVSAVTEWPTPKKIRDVRSFLGLCNFYRSFIPDFTKLANPLLQLTKKDQAFQWGVQEDEAFQELKTAFTTTPILCTHDPELPTIVEADASGYCLGAALLQKQADNSTRPCAYFSRKMTAAECNYPIHDKEMLGIICALKEWRSELKGLRDEFTILSDHKNLLHFTKLQHLSERQTRWYLTLSEYNCSIVHRPGKLSPLPDALSRRDTPDDASDERYQGRLVTMLHGDSKTLKICTTGTQQAVPSLPPVLRELWVEACNSDEMYAEIHRALTEGLSQWPETIRTKLRVNVSDCSLDADSAVRFRNKLWVPEYEPLRTAVLQNIHDSPTLLHPGKNTMQVEFAREFFWPRYVEDIRRFCRNCQVCGSTNIRRDSKETTLKALPIPDQPWAEIAIDFIGPLEPAQKGGIMYTHILTIVDRLTKGVMLIPTNSLDMESVADSFFQHYYRIHGMPKSILSDREFVNAAWRHLCKRLDIERLTTTAYHPATNGAAERMNAEIKTKLAKLNAEGPAWLNLLPTVEFSLNATPSAATNVSPFFLLHGYHPRTFSAPPLPAEPNENGPLGQAERVMQHLRNAQKWAHANLSLARAEMEQRENEDRRPAPDFPIGSFVWLTLRPEQQGQGLGRKLRQKHQRCKVLERVTPHTYRLEVPGSRSHDVYHVDRLRLAANDPFPSQDTHNSQPQPMGVINGENYWEVEKVLGERTHRDNKQVKVKWKGYTEATWEPIDALLETDAYKQCDSRLLHEIVFAFYELLERGQLSLSPTYQGHDALRDRLLANLRQHHATAKESSRYGYSNMTALDIAIHVCDALRADLQAANVERRGQQLVLRGSAFANRPMSVEDVDAHVEQLLVDRRFSKPKLYGRRALRKCFICQKEGHFMNRHTKAERDRHMAEWRTKKPSGPAHVYAMDAFDMEYGSFHGCVEEEEEFGPDQTTEIYVTWVDGNRRETLDALDDNKVHHWLVGASAPRGMSHAQREPAAKDGSRYSSDEFMGLIIDTGAAKVSTAGISQFKALQALKPELALDTATKGHIKVRFGMGQASSLGTTVIDSSVGSVTFHVMDADTPFLLSLADLDRLGVFFNNTKNKLVKGAVHVNVFRRFRHAFLHLPEMPQGNGRDDGREGDSFFMEQELRRLHRRFGHPSVSKLHALLRKAELGDTTTHEDLKKIQDFCHQCQTHEGPPKRFRFKIHGDDPAFNSVIYVDVGYMDTGISEDGESHRRMPFLHVVDEATGFSAARWLSSMTAKHCWDMLRECWIDTYQGPPDVIVHDQGTSFTGAEFSDQARLLGTVTKGVAMEAHHRVGKVERAHAMLKRAFSVMTKENSGVDRALNLQMAVKAVNDTSGPEGLVPTMLVFGAYPRLTSASTPSPSMTKRARAIKMAMAELERFKSNRQVTEALATRNGPDPEIPAIGAQVLTWRENAGNGVPGWCGPFTVVSTDASTVVVDNGNGMTTTMARSPRRAAAAYAAITTATGGEIWIAGTPEEEDNGTFPSSSASAPAPDFIHSRQTEVNGLLEKGVFEIVTRESVPPRTRLFKAQFVDEVKHAGTAQAIEKSRLVVSGHSDADKSTVLTQAPTIQRMSQRALISVGACRLEGGKVRFLMRDISQAYVQSLSKLARAFYLDPKKEVRDILGIGVEKVLRVLKPLYGIAEAGNHWFATYSKHHIEKLKMRPSTYDSCLMMSTVDGECGMVGLQTDDTLILSDDNFAQREAAALKEAGFLAKNREELSKSHGLKFNGGLLSMMDDGSLYLSQERQVMNIDTIDNTPKVNRGSRGKISEPLTCREQYVAQRARGAYVASVCQPEASFDMSTAAQHTNPDEEQVKALNLRLQWQKDNAGRGLRYVKLDEDTMRIMCFTDAAFANNNDFTSQIGYVIALADEEGKANIVHWSSTKCKRVTRSVLAAELYALVHGFDVAACLKATYDEIYKRKVPLVLCTDSKSIFDAITRLGTTTEKRLMIDIQLMRQAYERHEVAELKWIAGGENPADQMTKVQAKACDALTRLIDTNWISVTEQMSVERPPEGGA</sequence>
<dbReference type="PROSITE" id="PS50994">
    <property type="entry name" value="INTEGRASE"/>
    <property type="match status" value="2"/>
</dbReference>
<dbReference type="PROSITE" id="PS50013">
    <property type="entry name" value="CHROMO_2"/>
    <property type="match status" value="1"/>
</dbReference>
<proteinExistence type="predicted"/>
<evidence type="ECO:0000256" key="8">
    <source>
        <dbReference type="ARBA" id="ARBA00022801"/>
    </source>
</evidence>
<dbReference type="InterPro" id="IPR050951">
    <property type="entry name" value="Retrovirus_Pol_polyprotein"/>
</dbReference>
<dbReference type="PANTHER" id="PTHR37984">
    <property type="entry name" value="PROTEIN CBG26694"/>
    <property type="match status" value="1"/>
</dbReference>
<dbReference type="SUPFAM" id="SSF54160">
    <property type="entry name" value="Chromo domain-like"/>
    <property type="match status" value="1"/>
</dbReference>
<comment type="subcellular location">
    <subcellularLocation>
        <location evidence="1">Mitochondrion</location>
    </subcellularLocation>
</comment>
<feature type="domain" description="Reverse transcriptase" evidence="13">
    <location>
        <begin position="233"/>
        <end position="413"/>
    </location>
</feature>
<evidence type="ECO:0000313" key="15">
    <source>
        <dbReference type="EMBL" id="KAL2884525.1"/>
    </source>
</evidence>
<keyword evidence="5" id="KW-0548">Nucleotidyltransferase</keyword>
<keyword evidence="8" id="KW-0378">Hydrolase</keyword>
<dbReference type="Pfam" id="PF00078">
    <property type="entry name" value="RVT_1"/>
    <property type="match status" value="1"/>
</dbReference>
<evidence type="ECO:0000256" key="11">
    <source>
        <dbReference type="ARBA" id="ARBA00023128"/>
    </source>
</evidence>
<dbReference type="InterPro" id="IPR023780">
    <property type="entry name" value="Chromo_domain"/>
</dbReference>
<dbReference type="EMBL" id="JABSNW010000012">
    <property type="protein sequence ID" value="KAL2884525.1"/>
    <property type="molecule type" value="Genomic_DNA"/>
</dbReference>
<feature type="domain" description="Chromo" evidence="12">
    <location>
        <begin position="1114"/>
        <end position="1172"/>
    </location>
</feature>
<evidence type="ECO:0000256" key="9">
    <source>
        <dbReference type="ARBA" id="ARBA00022884"/>
    </source>
</evidence>
<dbReference type="CDD" id="cd09272">
    <property type="entry name" value="RNase_HI_RT_Ty1"/>
    <property type="match status" value="1"/>
</dbReference>
<dbReference type="Pfam" id="PF00385">
    <property type="entry name" value="Chromo"/>
    <property type="match status" value="1"/>
</dbReference>
<evidence type="ECO:0000259" key="12">
    <source>
        <dbReference type="PROSITE" id="PS50013"/>
    </source>
</evidence>
<reference evidence="15 16" key="1">
    <citation type="submission" date="2020-05" db="EMBL/GenBank/DDBJ databases">
        <title>Ceratocystis lukuohia genome.</title>
        <authorList>
            <person name="Harrington T.C."/>
            <person name="Kim K."/>
            <person name="Mayers C.G."/>
        </authorList>
    </citation>
    <scope>NUCLEOTIDE SEQUENCE [LARGE SCALE GENOMIC DNA]</scope>
    <source>
        <strain evidence="15 16">C4212</strain>
    </source>
</reference>
<dbReference type="SUPFAM" id="SSF56672">
    <property type="entry name" value="DNA/RNA polymerases"/>
    <property type="match status" value="1"/>
</dbReference>
<feature type="domain" description="Integrase catalytic" evidence="14">
    <location>
        <begin position="1609"/>
        <end position="1785"/>
    </location>
</feature>
<accession>A0ABR4M8C1</accession>
<organism evidence="15 16">
    <name type="scientific">Ceratocystis lukuohia</name>
    <dbReference type="NCBI Taxonomy" id="2019550"/>
    <lineage>
        <taxon>Eukaryota</taxon>
        <taxon>Fungi</taxon>
        <taxon>Dikarya</taxon>
        <taxon>Ascomycota</taxon>
        <taxon>Pezizomycotina</taxon>
        <taxon>Sordariomycetes</taxon>
        <taxon>Hypocreomycetidae</taxon>
        <taxon>Microascales</taxon>
        <taxon>Ceratocystidaceae</taxon>
        <taxon>Ceratocystis</taxon>
    </lineage>
</organism>
<evidence type="ECO:0000256" key="4">
    <source>
        <dbReference type="ARBA" id="ARBA00022679"/>
    </source>
</evidence>
<dbReference type="Gene3D" id="1.10.340.70">
    <property type="match status" value="1"/>
</dbReference>
<dbReference type="Proteomes" id="UP001610728">
    <property type="component" value="Unassembled WGS sequence"/>
</dbReference>
<dbReference type="InterPro" id="IPR036397">
    <property type="entry name" value="RNaseH_sf"/>
</dbReference>
<dbReference type="PROSITE" id="PS50878">
    <property type="entry name" value="RT_POL"/>
    <property type="match status" value="1"/>
</dbReference>
<dbReference type="InterPro" id="IPR043128">
    <property type="entry name" value="Rev_trsase/Diguanyl_cyclase"/>
</dbReference>
<dbReference type="InterPro" id="IPR016197">
    <property type="entry name" value="Chromo-like_dom_sf"/>
</dbReference>
<keyword evidence="4" id="KW-0808">Transferase</keyword>
<dbReference type="GeneID" id="98121747"/>
<comment type="subunit">
    <text evidence="2">Component of the NuA4 histone acetyltransferase complex.</text>
</comment>
<dbReference type="CDD" id="cd09274">
    <property type="entry name" value="RNase_HI_RT_Ty3"/>
    <property type="match status" value="1"/>
</dbReference>
<evidence type="ECO:0000256" key="6">
    <source>
        <dbReference type="ARBA" id="ARBA00022722"/>
    </source>
</evidence>
<evidence type="ECO:0000256" key="2">
    <source>
        <dbReference type="ARBA" id="ARBA00011353"/>
    </source>
</evidence>
<dbReference type="CDD" id="cd01647">
    <property type="entry name" value="RT_LTR"/>
    <property type="match status" value="1"/>
</dbReference>
<dbReference type="Pfam" id="PF17921">
    <property type="entry name" value="Integrase_H2C2"/>
    <property type="match status" value="1"/>
</dbReference>